<dbReference type="AlphaFoldDB" id="A0A5P2GCT2"/>
<dbReference type="GO" id="GO:0016887">
    <property type="term" value="F:ATP hydrolysis activity"/>
    <property type="evidence" value="ECO:0007669"/>
    <property type="project" value="InterPro"/>
</dbReference>
<dbReference type="GO" id="GO:0005524">
    <property type="term" value="F:ATP binding"/>
    <property type="evidence" value="ECO:0007669"/>
    <property type="project" value="UniProtKB-KW"/>
</dbReference>
<feature type="domain" description="ABC transporter" evidence="5">
    <location>
        <begin position="6"/>
        <end position="237"/>
    </location>
</feature>
<gene>
    <name evidence="6" type="ORF">E0W69_017245</name>
</gene>
<evidence type="ECO:0000313" key="7">
    <source>
        <dbReference type="Proteomes" id="UP000292424"/>
    </source>
</evidence>
<dbReference type="InterPro" id="IPR027417">
    <property type="entry name" value="P-loop_NTPase"/>
</dbReference>
<accession>A0A5P2GCT2</accession>
<dbReference type="SMART" id="SM00382">
    <property type="entry name" value="AAA"/>
    <property type="match status" value="1"/>
</dbReference>
<evidence type="ECO:0000256" key="3">
    <source>
        <dbReference type="ARBA" id="ARBA00022741"/>
    </source>
</evidence>
<dbReference type="InterPro" id="IPR003593">
    <property type="entry name" value="AAA+_ATPase"/>
</dbReference>
<dbReference type="Pfam" id="PF00005">
    <property type="entry name" value="ABC_tran"/>
    <property type="match status" value="1"/>
</dbReference>
<dbReference type="PROSITE" id="PS50893">
    <property type="entry name" value="ABC_TRANSPORTER_2"/>
    <property type="match status" value="1"/>
</dbReference>
<dbReference type="Gene3D" id="3.40.50.300">
    <property type="entry name" value="P-loop containing nucleotide triphosphate hydrolases"/>
    <property type="match status" value="1"/>
</dbReference>
<dbReference type="PANTHER" id="PTHR43335">
    <property type="entry name" value="ABC TRANSPORTER, ATP-BINDING PROTEIN"/>
    <property type="match status" value="1"/>
</dbReference>
<organism evidence="6 7">
    <name type="scientific">Rhizosphaericola mali</name>
    <dbReference type="NCBI Taxonomy" id="2545455"/>
    <lineage>
        <taxon>Bacteria</taxon>
        <taxon>Pseudomonadati</taxon>
        <taxon>Bacteroidota</taxon>
        <taxon>Chitinophagia</taxon>
        <taxon>Chitinophagales</taxon>
        <taxon>Chitinophagaceae</taxon>
        <taxon>Rhizosphaericola</taxon>
    </lineage>
</organism>
<dbReference type="InterPro" id="IPR003439">
    <property type="entry name" value="ABC_transporter-like_ATP-bd"/>
</dbReference>
<evidence type="ECO:0000256" key="4">
    <source>
        <dbReference type="ARBA" id="ARBA00022840"/>
    </source>
</evidence>
<sequence length="326" mass="36637">MEVPIIEINGLVKKYGSLRAVNNLNLSINKGEIFGLLGPNGAGKTTTILMLLGLTEPTSGKMSVCGYDPIMNPIQIKRKVGYMPDSLGFYKDLTAYENLSYTARLNGIKEYKLRDHITNVLDLVGLYKVRENKVVTYSRGMKQRLGLADVLIRNPEVVILDEPTLGIDPSGVQDFLRLIKQLNENRKLTVLLSSHYLYQVQKICDRVGIFVNGSLLAQGDVNSLASELFGTEPNTIKITTDTPVEDFKLIERSLLTLEIVKKVSLLNLNQIIIECKQSCTSTIVRNLVNLNVSICGVEQQNYGLDEIYQRYFENNNSEQARRFIKK</sequence>
<keyword evidence="3" id="KW-0547">Nucleotide-binding</keyword>
<proteinExistence type="inferred from homology"/>
<evidence type="ECO:0000256" key="1">
    <source>
        <dbReference type="ARBA" id="ARBA00005417"/>
    </source>
</evidence>
<keyword evidence="7" id="KW-1185">Reference proteome</keyword>
<dbReference type="KEGG" id="arac:E0W69_017245"/>
<dbReference type="EMBL" id="CP044016">
    <property type="protein sequence ID" value="QES91013.1"/>
    <property type="molecule type" value="Genomic_DNA"/>
</dbReference>
<keyword evidence="2" id="KW-0813">Transport</keyword>
<evidence type="ECO:0000259" key="5">
    <source>
        <dbReference type="PROSITE" id="PS50893"/>
    </source>
</evidence>
<reference evidence="6 7" key="1">
    <citation type="submission" date="2019-09" db="EMBL/GenBank/DDBJ databases">
        <title>Complete genome sequence of Arachidicoccus sp. B3-10 isolated from apple orchard soil.</title>
        <authorList>
            <person name="Kim H.S."/>
            <person name="Han K.-I."/>
            <person name="Suh M.K."/>
            <person name="Lee K.C."/>
            <person name="Eom M.K."/>
            <person name="Kim J.-S."/>
            <person name="Kang S.W."/>
            <person name="Sin Y."/>
            <person name="Lee J.-S."/>
        </authorList>
    </citation>
    <scope>NUCLEOTIDE SEQUENCE [LARGE SCALE GENOMIC DNA]</scope>
    <source>
        <strain evidence="6 7">B3-10</strain>
    </source>
</reference>
<dbReference type="PANTHER" id="PTHR43335:SF4">
    <property type="entry name" value="ABC TRANSPORTER, ATP-BINDING PROTEIN"/>
    <property type="match status" value="1"/>
</dbReference>
<comment type="similarity">
    <text evidence="1">Belongs to the ABC transporter superfamily.</text>
</comment>
<name>A0A5P2GCT2_9BACT</name>
<evidence type="ECO:0000256" key="2">
    <source>
        <dbReference type="ARBA" id="ARBA00022448"/>
    </source>
</evidence>
<dbReference type="SUPFAM" id="SSF52540">
    <property type="entry name" value="P-loop containing nucleoside triphosphate hydrolases"/>
    <property type="match status" value="1"/>
</dbReference>
<dbReference type="Proteomes" id="UP000292424">
    <property type="component" value="Chromosome"/>
</dbReference>
<protein>
    <submittedName>
        <fullName evidence="6">ABC transporter ATP-binding protein</fullName>
    </submittedName>
</protein>
<dbReference type="OrthoDB" id="9808363at2"/>
<keyword evidence="4 6" id="KW-0067">ATP-binding</keyword>
<evidence type="ECO:0000313" key="6">
    <source>
        <dbReference type="EMBL" id="QES91013.1"/>
    </source>
</evidence>